<dbReference type="SUPFAM" id="SSF55961">
    <property type="entry name" value="Bet v1-like"/>
    <property type="match status" value="1"/>
</dbReference>
<proteinExistence type="predicted"/>
<comment type="caution">
    <text evidence="2">The sequence shown here is derived from an EMBL/GenBank/DDBJ whole genome shotgun (WGS) entry which is preliminary data.</text>
</comment>
<sequence>MTTVHPAPINRDKSVNVTNMKEEIKRLKTIVDAQGREIAELKAAAVRSVAENKRLGDINNELVKENNVLRAVSERSTGAPALGTLEKSLYGTEDKERLVGGDEEELGKEEDIVRNMGDDIEMGRVEPQGDGEEGLTTSRGTVSQDSVPKDHPKIMNNDEIDKEALMALANIIENEPQNYTDEEERAIKEGKEFYMKCKATKTFKNMKSPDPRVKLKGVHLEGESLVTGMTETVVDASLAVCVAYEFIKDSRERKAKLGKKYKAIETKKLNGHSQLYLNRRKLGQGLSLREWRVFGTWQTEKGGTKCWTVYKDTNLLDNHFSLLSSRTVLASVTTTWLFEALPTDKGTPQCRVTFASRVDIKSSVPTFVMNYLSSNYTKNIIDIRNKFAKTDDEKDSITRELLAKVIENEKQTYTEEEEKAIRSAKEFYKKCKEGTGAYELKSPDEKVEMKGVH</sequence>
<reference evidence="3" key="1">
    <citation type="journal article" date="2023" name="Commun. Biol.">
        <title>Genome analysis of Parmales, the sister group of diatoms, reveals the evolutionary specialization of diatoms from phago-mixotrophs to photoautotrophs.</title>
        <authorList>
            <person name="Ban H."/>
            <person name="Sato S."/>
            <person name="Yoshikawa S."/>
            <person name="Yamada K."/>
            <person name="Nakamura Y."/>
            <person name="Ichinomiya M."/>
            <person name="Sato N."/>
            <person name="Blanc-Mathieu R."/>
            <person name="Endo H."/>
            <person name="Kuwata A."/>
            <person name="Ogata H."/>
        </authorList>
    </citation>
    <scope>NUCLEOTIDE SEQUENCE [LARGE SCALE GENOMIC DNA]</scope>
</reference>
<feature type="compositionally biased region" description="Polar residues" evidence="1">
    <location>
        <begin position="135"/>
        <end position="146"/>
    </location>
</feature>
<accession>A0A9W7LAS9</accession>
<keyword evidence="3" id="KW-1185">Reference proteome</keyword>
<feature type="region of interest" description="Disordered" evidence="1">
    <location>
        <begin position="121"/>
        <end position="155"/>
    </location>
</feature>
<protein>
    <submittedName>
        <fullName evidence="2">Uncharacterized protein</fullName>
    </submittedName>
</protein>
<dbReference type="EMBL" id="BRYA01001461">
    <property type="protein sequence ID" value="GMI43760.1"/>
    <property type="molecule type" value="Genomic_DNA"/>
</dbReference>
<gene>
    <name evidence="2" type="ORF">TrCOL_g12206</name>
</gene>
<organism evidence="2 3">
    <name type="scientific">Triparma columacea</name>
    <dbReference type="NCBI Taxonomy" id="722753"/>
    <lineage>
        <taxon>Eukaryota</taxon>
        <taxon>Sar</taxon>
        <taxon>Stramenopiles</taxon>
        <taxon>Ochrophyta</taxon>
        <taxon>Bolidophyceae</taxon>
        <taxon>Parmales</taxon>
        <taxon>Triparmaceae</taxon>
        <taxon>Triparma</taxon>
    </lineage>
</organism>
<dbReference type="Proteomes" id="UP001165065">
    <property type="component" value="Unassembled WGS sequence"/>
</dbReference>
<dbReference type="InterPro" id="IPR023393">
    <property type="entry name" value="START-like_dom_sf"/>
</dbReference>
<dbReference type="OrthoDB" id="10475732at2759"/>
<evidence type="ECO:0000313" key="2">
    <source>
        <dbReference type="EMBL" id="GMI43760.1"/>
    </source>
</evidence>
<dbReference type="AlphaFoldDB" id="A0A9W7LAS9"/>
<dbReference type="Gene3D" id="3.30.530.20">
    <property type="match status" value="1"/>
</dbReference>
<name>A0A9W7LAS9_9STRA</name>
<feature type="non-terminal residue" evidence="2">
    <location>
        <position position="453"/>
    </location>
</feature>
<evidence type="ECO:0000256" key="1">
    <source>
        <dbReference type="SAM" id="MobiDB-lite"/>
    </source>
</evidence>
<evidence type="ECO:0000313" key="3">
    <source>
        <dbReference type="Proteomes" id="UP001165065"/>
    </source>
</evidence>